<evidence type="ECO:0000259" key="2">
    <source>
        <dbReference type="PROSITE" id="PS50994"/>
    </source>
</evidence>
<evidence type="ECO:0000313" key="3">
    <source>
        <dbReference type="EMBL" id="GEU44498.1"/>
    </source>
</evidence>
<proteinExistence type="predicted"/>
<dbReference type="GO" id="GO:0015074">
    <property type="term" value="P:DNA integration"/>
    <property type="evidence" value="ECO:0007669"/>
    <property type="project" value="InterPro"/>
</dbReference>
<feature type="domain" description="Integrase catalytic" evidence="2">
    <location>
        <begin position="1"/>
        <end position="89"/>
    </location>
</feature>
<organism evidence="3">
    <name type="scientific">Tanacetum cinerariifolium</name>
    <name type="common">Dalmatian daisy</name>
    <name type="synonym">Chrysanthemum cinerariifolium</name>
    <dbReference type="NCBI Taxonomy" id="118510"/>
    <lineage>
        <taxon>Eukaryota</taxon>
        <taxon>Viridiplantae</taxon>
        <taxon>Streptophyta</taxon>
        <taxon>Embryophyta</taxon>
        <taxon>Tracheophyta</taxon>
        <taxon>Spermatophyta</taxon>
        <taxon>Magnoliopsida</taxon>
        <taxon>eudicotyledons</taxon>
        <taxon>Gunneridae</taxon>
        <taxon>Pentapetalae</taxon>
        <taxon>asterids</taxon>
        <taxon>campanulids</taxon>
        <taxon>Asterales</taxon>
        <taxon>Asteraceae</taxon>
        <taxon>Asteroideae</taxon>
        <taxon>Anthemideae</taxon>
        <taxon>Anthemidinae</taxon>
        <taxon>Tanacetum</taxon>
    </lineage>
</organism>
<dbReference type="EMBL" id="BKCJ010001854">
    <property type="protein sequence ID" value="GEU44498.1"/>
    <property type="molecule type" value="Genomic_DNA"/>
</dbReference>
<accession>A0A6L2K532</accession>
<dbReference type="InterPro" id="IPR052160">
    <property type="entry name" value="Gypsy_RT_Integrase-like"/>
</dbReference>
<dbReference type="SUPFAM" id="SSF53098">
    <property type="entry name" value="Ribonuclease H-like"/>
    <property type="match status" value="1"/>
</dbReference>
<feature type="compositionally biased region" description="Basic residues" evidence="1">
    <location>
        <begin position="491"/>
        <end position="507"/>
    </location>
</feature>
<name>A0A6L2K532_TANCI</name>
<dbReference type="GO" id="GO:0003676">
    <property type="term" value="F:nucleic acid binding"/>
    <property type="evidence" value="ECO:0007669"/>
    <property type="project" value="InterPro"/>
</dbReference>
<feature type="region of interest" description="Disordered" evidence="1">
    <location>
        <begin position="479"/>
        <end position="540"/>
    </location>
</feature>
<protein>
    <submittedName>
        <fullName evidence="3">Putative reverse transcriptase domain-containing protein</fullName>
    </submittedName>
</protein>
<dbReference type="InterPro" id="IPR036397">
    <property type="entry name" value="RNaseH_sf"/>
</dbReference>
<evidence type="ECO:0000256" key="1">
    <source>
        <dbReference type="SAM" id="MobiDB-lite"/>
    </source>
</evidence>
<reference evidence="3" key="1">
    <citation type="journal article" date="2019" name="Sci. Rep.">
        <title>Draft genome of Tanacetum cinerariifolium, the natural source of mosquito coil.</title>
        <authorList>
            <person name="Yamashiro T."/>
            <person name="Shiraishi A."/>
            <person name="Satake H."/>
            <person name="Nakayama K."/>
        </authorList>
    </citation>
    <scope>NUCLEOTIDE SEQUENCE</scope>
</reference>
<dbReference type="InterPro" id="IPR012337">
    <property type="entry name" value="RNaseH-like_sf"/>
</dbReference>
<feature type="compositionally biased region" description="Polar residues" evidence="1">
    <location>
        <begin position="514"/>
        <end position="531"/>
    </location>
</feature>
<dbReference type="PROSITE" id="PS50994">
    <property type="entry name" value="INTEGRASE"/>
    <property type="match status" value="1"/>
</dbReference>
<keyword evidence="3" id="KW-0695">RNA-directed DNA polymerase</keyword>
<dbReference type="PANTHER" id="PTHR47266">
    <property type="entry name" value="ENDONUCLEASE-RELATED"/>
    <property type="match status" value="1"/>
</dbReference>
<keyword evidence="3" id="KW-0808">Transferase</keyword>
<keyword evidence="3" id="KW-0548">Nucleotidyltransferase</keyword>
<dbReference type="InterPro" id="IPR001584">
    <property type="entry name" value="Integrase_cat-core"/>
</dbReference>
<gene>
    <name evidence="3" type="ORF">Tci_016476</name>
</gene>
<sequence>MRVLKRSLVKFTIKAKSLRNETDLSITYHPENDGQSERTIQTLEDILRACAMDFGRNWDTHLPLVEFSYNNSYHSSVKCAPFEALYGRNFQTPIAWEEKSYADNRRKPLEFSVGDKVLLKVSPRKGVVKSSSFHDFSLYLRIFRVSISVSSSSLECSASVLPTSRCVTFWERWFIRLFKHSLRPSLSRSTSYGFLAPGSPTCIYSLRNVNIRHYRGSPMFLGLSFSLICSGRLEDTDVGCCEVEGVGWGSGGMAEPSPSGTSIVEKMNLFENFGVDVVEDLEEYMIRDYYCWLKTYCCCLRDKDMQDSKDLQVAKEEPTNYALIAFTSSSSSSSDNEVASCYDNQVFNSYVFDCDEMFSSESDVSMPTSLMYDRYKSGEGYHVVPPPYTGTFMPPKPDLVFHDAPTVSESVPTAFNVEPSTTKPTQDLSQSNRNHAMRGNHQHYARMTHPNPQRHVVPTAVLTRSRLVQLSAARPVNTVVPQTKVQDQRPTKHGVHKPHSPLRRPINRRPSPPASNFHQKVTTAKATQGNPQHALKDKGV</sequence>
<dbReference type="GO" id="GO:0003964">
    <property type="term" value="F:RNA-directed DNA polymerase activity"/>
    <property type="evidence" value="ECO:0007669"/>
    <property type="project" value="UniProtKB-KW"/>
</dbReference>
<dbReference type="Gene3D" id="3.30.420.10">
    <property type="entry name" value="Ribonuclease H-like superfamily/Ribonuclease H"/>
    <property type="match status" value="1"/>
</dbReference>
<comment type="caution">
    <text evidence="3">The sequence shown here is derived from an EMBL/GenBank/DDBJ whole genome shotgun (WGS) entry which is preliminary data.</text>
</comment>
<dbReference type="AlphaFoldDB" id="A0A6L2K532"/>